<organism evidence="2 3">
    <name type="scientific">Streblomastix strix</name>
    <dbReference type="NCBI Taxonomy" id="222440"/>
    <lineage>
        <taxon>Eukaryota</taxon>
        <taxon>Metamonada</taxon>
        <taxon>Preaxostyla</taxon>
        <taxon>Oxymonadida</taxon>
        <taxon>Streblomastigidae</taxon>
        <taxon>Streblomastix</taxon>
    </lineage>
</organism>
<reference evidence="2 3" key="1">
    <citation type="submission" date="2019-03" db="EMBL/GenBank/DDBJ databases">
        <title>Single cell metagenomics reveals metabolic interactions within the superorganism composed of flagellate Streblomastix strix and complex community of Bacteroidetes bacteria on its surface.</title>
        <authorList>
            <person name="Treitli S.C."/>
            <person name="Kolisko M."/>
            <person name="Husnik F."/>
            <person name="Keeling P."/>
            <person name="Hampl V."/>
        </authorList>
    </citation>
    <scope>NUCLEOTIDE SEQUENCE [LARGE SCALE GENOMIC DNA]</scope>
    <source>
        <strain evidence="2">ST1C</strain>
    </source>
</reference>
<protein>
    <submittedName>
        <fullName evidence="2">Uncharacterized protein</fullName>
    </submittedName>
</protein>
<sequence length="916" mass="102759">MSDRNKASLTAESTSENTIDVIRSKISAPGVQFDVLLSSVGIKVTAGQVMKLIWNIIQKKRGQQTIDLTISNATFTIIKKGKQWKETKNESKQTKQKSLLTQPSITDHIIGRTIVPVFMYFIGNGDVRQMLPIVENINLHFEGFKFLYVEEEEVIQKKNGKGQRVRRRWYAGSIGKLSSLLQGILPYEGNNPDIKYVPPSILQFSIDTVELGIAGCYGPLCDPSQIKALAASSGQDIIIGREQIINNQQVNKDNKDSKDNKDNKDNIDDELFILVGAEVSVSALYCTMESIQDNEDVDIEGQQQQYYPWADVINVDANNMAELWEVSYDVRVELRCFIFTPSSPFSINIVHENAYAAEVMKQMKKIQPQPQRVQQTSASSIISEKISSIFKTKKPPKMPFEQIQKNQSQAQILSQSLITNPTDPSVPVSRRQSQRMNQQLTRKGSQIKSQIGGQQQLTQLFNLFGNETPIVEKFNSCYSYPILSPNPQFPHSEFVSNIITIIPCPESVNTPQQLIQSDNQDINVLQQDMEKDNLLHRSPSPQIQPITNSNNQLQSHSSSQKNIQSGSVIQEKEKEQALPQSARQIMQQLPPSSRIISNSQQGSQLIQNSIVSPASQSSQQLAQFFRLLGHARLRGSVIATELCSFTVSIRISSDKKVTQSDKDKEELKEDNNENQNENQNLKDKTINKGKKTEIKRNIAFSLGITSSPLNIEYQAAIAVAQATQEPSVSNVQTNYTLQGIYCRIQSLAVRIQQGTDQIDASVSNGSDLNISCTDIIIQRESGGIDQLRGNGQGTWKCDSLAEDLKIKDNGLKMAYNATGQQISYHEQKKQENKEDIVDRVQTIAQSITSLSKSKSQFKQNEGQQQRQLQQIQDYSHKAVLQAASGTNHPAPINPNQTKEKLKLIEQIIMEQYQEKR</sequence>
<name>A0A5J4WAR2_9EUKA</name>
<gene>
    <name evidence="2" type="ORF">EZS28_012863</name>
</gene>
<comment type="caution">
    <text evidence="2">The sequence shown here is derived from an EMBL/GenBank/DDBJ whole genome shotgun (WGS) entry which is preliminary data.</text>
</comment>
<feature type="compositionally biased region" description="Low complexity" evidence="1">
    <location>
        <begin position="548"/>
        <end position="560"/>
    </location>
</feature>
<evidence type="ECO:0000313" key="3">
    <source>
        <dbReference type="Proteomes" id="UP000324800"/>
    </source>
</evidence>
<feature type="compositionally biased region" description="Basic and acidic residues" evidence="1">
    <location>
        <begin position="654"/>
        <end position="671"/>
    </location>
</feature>
<evidence type="ECO:0000313" key="2">
    <source>
        <dbReference type="EMBL" id="KAA6391612.1"/>
    </source>
</evidence>
<dbReference type="Proteomes" id="UP000324800">
    <property type="component" value="Unassembled WGS sequence"/>
</dbReference>
<proteinExistence type="predicted"/>
<evidence type="ECO:0000256" key="1">
    <source>
        <dbReference type="SAM" id="MobiDB-lite"/>
    </source>
</evidence>
<dbReference type="EMBL" id="SNRW01002823">
    <property type="protein sequence ID" value="KAA6391612.1"/>
    <property type="molecule type" value="Genomic_DNA"/>
</dbReference>
<feature type="region of interest" description="Disordered" evidence="1">
    <location>
        <begin position="535"/>
        <end position="581"/>
    </location>
</feature>
<feature type="region of interest" description="Disordered" evidence="1">
    <location>
        <begin position="654"/>
        <end position="688"/>
    </location>
</feature>
<dbReference type="AlphaFoldDB" id="A0A5J4WAR2"/>
<accession>A0A5J4WAR2</accession>